<dbReference type="KEGG" id="cak:Caul_1452"/>
<organism evidence="2">
    <name type="scientific">Caulobacter sp. (strain K31)</name>
    <dbReference type="NCBI Taxonomy" id="366602"/>
    <lineage>
        <taxon>Bacteria</taxon>
        <taxon>Pseudomonadati</taxon>
        <taxon>Pseudomonadota</taxon>
        <taxon>Alphaproteobacteria</taxon>
        <taxon>Caulobacterales</taxon>
        <taxon>Caulobacteraceae</taxon>
        <taxon>Caulobacter</taxon>
    </lineage>
</organism>
<accession>B0T0D6</accession>
<evidence type="ECO:0000256" key="1">
    <source>
        <dbReference type="SAM" id="SignalP"/>
    </source>
</evidence>
<feature type="chain" id="PRO_5002755750" evidence="1">
    <location>
        <begin position="21"/>
        <end position="161"/>
    </location>
</feature>
<sequence precursor="true">MRSILIGAALALTFAPLAQAGEPPVKTVAKLDAKDPKYDTEACKAVRAKAIDYEEPGLMKKVIGVGGNALVPFAGTAASTAMGMREGSKQTKLSKAVAVACVSDPLNEETPFLAAPKAKPIPVVAAAAAGPSSVVTVDAAPAKTTAVAVDAAATATVAITR</sequence>
<feature type="signal peptide" evidence="1">
    <location>
        <begin position="1"/>
        <end position="20"/>
    </location>
</feature>
<dbReference type="EMBL" id="CP000927">
    <property type="protein sequence ID" value="ABZ70582.1"/>
    <property type="molecule type" value="Genomic_DNA"/>
</dbReference>
<dbReference type="HOGENOM" id="CLU_1640743_0_0_5"/>
<reference evidence="2" key="1">
    <citation type="submission" date="2008-01" db="EMBL/GenBank/DDBJ databases">
        <title>Complete sequence of chromosome of Caulobacter sp. K31.</title>
        <authorList>
            <consortium name="US DOE Joint Genome Institute"/>
            <person name="Copeland A."/>
            <person name="Lucas S."/>
            <person name="Lapidus A."/>
            <person name="Barry K."/>
            <person name="Glavina del Rio T."/>
            <person name="Dalin E."/>
            <person name="Tice H."/>
            <person name="Pitluck S."/>
            <person name="Bruce D."/>
            <person name="Goodwin L."/>
            <person name="Thompson L.S."/>
            <person name="Brettin T."/>
            <person name="Detter J.C."/>
            <person name="Han C."/>
            <person name="Schmutz J."/>
            <person name="Larimer F."/>
            <person name="Land M."/>
            <person name="Hauser L."/>
            <person name="Kyrpides N."/>
            <person name="Kim E."/>
            <person name="Stephens C."/>
            <person name="Richardson P."/>
        </authorList>
    </citation>
    <scope>NUCLEOTIDE SEQUENCE [LARGE SCALE GENOMIC DNA]</scope>
    <source>
        <strain evidence="2">K31</strain>
    </source>
</reference>
<dbReference type="OrthoDB" id="7189892at2"/>
<dbReference type="AlphaFoldDB" id="B0T0D6"/>
<dbReference type="STRING" id="366602.Caul_1452"/>
<gene>
    <name evidence="2" type="ordered locus">Caul_1452</name>
</gene>
<protein>
    <submittedName>
        <fullName evidence="2">Uncharacterized protein</fullName>
    </submittedName>
</protein>
<proteinExistence type="predicted"/>
<keyword evidence="1" id="KW-0732">Signal</keyword>
<evidence type="ECO:0000313" key="2">
    <source>
        <dbReference type="EMBL" id="ABZ70582.1"/>
    </source>
</evidence>
<name>B0T0D6_CAUSK</name>